<feature type="transmembrane region" description="Helical" evidence="1">
    <location>
        <begin position="192"/>
        <end position="222"/>
    </location>
</feature>
<dbReference type="InterPro" id="IPR018247">
    <property type="entry name" value="EF_Hand_1_Ca_BS"/>
</dbReference>
<protein>
    <recommendedName>
        <fullName evidence="2">EF-hand domain-containing protein</fullName>
    </recommendedName>
</protein>
<dbReference type="SUPFAM" id="SSF47473">
    <property type="entry name" value="EF-hand"/>
    <property type="match status" value="1"/>
</dbReference>
<keyword evidence="1" id="KW-0812">Transmembrane</keyword>
<evidence type="ECO:0000313" key="4">
    <source>
        <dbReference type="Proteomes" id="UP001500751"/>
    </source>
</evidence>
<dbReference type="Pfam" id="PF13202">
    <property type="entry name" value="EF-hand_5"/>
    <property type="match status" value="2"/>
</dbReference>
<feature type="transmembrane region" description="Helical" evidence="1">
    <location>
        <begin position="35"/>
        <end position="55"/>
    </location>
</feature>
<dbReference type="PROSITE" id="PS00018">
    <property type="entry name" value="EF_HAND_1"/>
    <property type="match status" value="1"/>
</dbReference>
<sequence length="429" mass="47882">MRSRYFLLVVAPLLAVTLPLFAVLAVRGEDGMAGERLALCAMSAFFNVFIIHYHLTTPPHPKFLMLRERKFAVRVHVVSGMVELAAGIVAYSSPDPVIPATVMAVAALCGHVPSALYQTSIVFGAKAIMLPGYIFVISLHAFCAVNLLLNPSSTVWIVNTFLALNVYVWVRVFIGIFNYLDLFPDTRYSVAVMFSGFVVVPGVIGVAGNLLLVGFVLAHLALYKAVMKPSAAEFEDFTTEKEREALINDGVREAWAEMTDDGEHASEQAAARALFDRLDTDGNGALDLAETARLMGEWKLSPQFIRTFVNRHGEYGHVTFDAFYSHLYQVHGVRNRADNAEPPTAATDHEAARTVFEELDLDRSGAIDVFELRLLLLGWGLPESEADKYLRRYDHGDRLISFQEFYEGMRPIWRFGFYVLSKDQRMSVL</sequence>
<evidence type="ECO:0000313" key="3">
    <source>
        <dbReference type="EMBL" id="GAA2025911.1"/>
    </source>
</evidence>
<keyword evidence="4" id="KW-1185">Reference proteome</keyword>
<dbReference type="InterPro" id="IPR002048">
    <property type="entry name" value="EF_hand_dom"/>
</dbReference>
<accession>A0ABN2TZB7</accession>
<keyword evidence="1" id="KW-0472">Membrane</keyword>
<evidence type="ECO:0000259" key="2">
    <source>
        <dbReference type="PROSITE" id="PS50222"/>
    </source>
</evidence>
<dbReference type="InterPro" id="IPR011992">
    <property type="entry name" value="EF-hand-dom_pair"/>
</dbReference>
<comment type="caution">
    <text evidence="3">The sequence shown here is derived from an EMBL/GenBank/DDBJ whole genome shotgun (WGS) entry which is preliminary data.</text>
</comment>
<feature type="transmembrane region" description="Helical" evidence="1">
    <location>
        <begin position="71"/>
        <end position="91"/>
    </location>
</feature>
<dbReference type="Gene3D" id="1.10.238.10">
    <property type="entry name" value="EF-hand"/>
    <property type="match status" value="2"/>
</dbReference>
<evidence type="ECO:0000256" key="1">
    <source>
        <dbReference type="SAM" id="Phobius"/>
    </source>
</evidence>
<feature type="transmembrane region" description="Helical" evidence="1">
    <location>
        <begin position="155"/>
        <end position="180"/>
    </location>
</feature>
<proteinExistence type="predicted"/>
<feature type="domain" description="EF-hand" evidence="2">
    <location>
        <begin position="347"/>
        <end position="382"/>
    </location>
</feature>
<dbReference type="EMBL" id="BAAAQN010000011">
    <property type="protein sequence ID" value="GAA2025911.1"/>
    <property type="molecule type" value="Genomic_DNA"/>
</dbReference>
<feature type="domain" description="EF-hand" evidence="2">
    <location>
        <begin position="266"/>
        <end position="301"/>
    </location>
</feature>
<name>A0ABN2TZB7_9ACTN</name>
<dbReference type="Proteomes" id="UP001500751">
    <property type="component" value="Unassembled WGS sequence"/>
</dbReference>
<dbReference type="PROSITE" id="PS50222">
    <property type="entry name" value="EF_HAND_2"/>
    <property type="match status" value="2"/>
</dbReference>
<gene>
    <name evidence="3" type="ORF">GCM10009839_25270</name>
</gene>
<keyword evidence="1" id="KW-1133">Transmembrane helix</keyword>
<reference evidence="3 4" key="1">
    <citation type="journal article" date="2019" name="Int. J. Syst. Evol. Microbiol.">
        <title>The Global Catalogue of Microorganisms (GCM) 10K type strain sequencing project: providing services to taxonomists for standard genome sequencing and annotation.</title>
        <authorList>
            <consortium name="The Broad Institute Genomics Platform"/>
            <consortium name="The Broad Institute Genome Sequencing Center for Infectious Disease"/>
            <person name="Wu L."/>
            <person name="Ma J."/>
        </authorList>
    </citation>
    <scope>NUCLEOTIDE SEQUENCE [LARGE SCALE GENOMIC DNA]</scope>
    <source>
        <strain evidence="3 4">JCM 16014</strain>
    </source>
</reference>
<organism evidence="3 4">
    <name type="scientific">Catenulispora yoronensis</name>
    <dbReference type="NCBI Taxonomy" id="450799"/>
    <lineage>
        <taxon>Bacteria</taxon>
        <taxon>Bacillati</taxon>
        <taxon>Actinomycetota</taxon>
        <taxon>Actinomycetes</taxon>
        <taxon>Catenulisporales</taxon>
        <taxon>Catenulisporaceae</taxon>
        <taxon>Catenulispora</taxon>
    </lineage>
</organism>
<feature type="transmembrane region" description="Helical" evidence="1">
    <location>
        <begin position="128"/>
        <end position="149"/>
    </location>
</feature>